<dbReference type="InterPro" id="IPR045378">
    <property type="entry name" value="LNT_N"/>
</dbReference>
<gene>
    <name evidence="9" type="primary">lnt</name>
    <name evidence="11" type="ordered locus">Daro_3531</name>
</gene>
<keyword evidence="8 9" id="KW-0012">Acyltransferase</keyword>
<dbReference type="Pfam" id="PF00795">
    <property type="entry name" value="CN_hydrolase"/>
    <property type="match status" value="1"/>
</dbReference>
<evidence type="ECO:0000259" key="10">
    <source>
        <dbReference type="PROSITE" id="PS50263"/>
    </source>
</evidence>
<comment type="similarity">
    <text evidence="2 9">Belongs to the CN hydrolase family. Apolipoprotein N-acyltransferase subfamily.</text>
</comment>
<keyword evidence="3 9" id="KW-1003">Cell membrane</keyword>
<dbReference type="AlphaFoldDB" id="Q47A71"/>
<feature type="transmembrane region" description="Helical" evidence="9">
    <location>
        <begin position="191"/>
        <end position="209"/>
    </location>
</feature>
<keyword evidence="5 9" id="KW-0812">Transmembrane</keyword>
<feature type="transmembrane region" description="Helical" evidence="9">
    <location>
        <begin position="125"/>
        <end position="149"/>
    </location>
</feature>
<keyword evidence="11" id="KW-0449">Lipoprotein</keyword>
<feature type="transmembrane region" description="Helical" evidence="9">
    <location>
        <begin position="466"/>
        <end position="483"/>
    </location>
</feature>
<dbReference type="Pfam" id="PF20154">
    <property type="entry name" value="LNT_N"/>
    <property type="match status" value="1"/>
</dbReference>
<dbReference type="eggNOG" id="COG0815">
    <property type="taxonomic scope" value="Bacteria"/>
</dbReference>
<feature type="transmembrane region" description="Helical" evidence="9">
    <location>
        <begin position="58"/>
        <end position="78"/>
    </location>
</feature>
<comment type="function">
    <text evidence="9">Catalyzes the phospholipid dependent N-acylation of the N-terminal cysteine of apolipoprotein, the last step in lipoprotein maturation.</text>
</comment>
<dbReference type="EC" id="2.3.1.269" evidence="9"/>
<dbReference type="CDD" id="cd07571">
    <property type="entry name" value="ALP_N-acyl_transferase"/>
    <property type="match status" value="1"/>
</dbReference>
<dbReference type="SUPFAM" id="SSF56317">
    <property type="entry name" value="Carbon-nitrogen hydrolase"/>
    <property type="match status" value="1"/>
</dbReference>
<dbReference type="STRING" id="159087.Daro_3531"/>
<comment type="catalytic activity">
    <reaction evidence="9">
        <text>N-terminal S-1,2-diacyl-sn-glyceryl-L-cysteinyl-[lipoprotein] + a glycerophospholipid = N-acyl-S-1,2-diacyl-sn-glyceryl-L-cysteinyl-[lipoprotein] + a 2-acyl-sn-glycero-3-phospholipid + H(+)</text>
        <dbReference type="Rhea" id="RHEA:48228"/>
        <dbReference type="Rhea" id="RHEA-COMP:14681"/>
        <dbReference type="Rhea" id="RHEA-COMP:14684"/>
        <dbReference type="ChEBI" id="CHEBI:15378"/>
        <dbReference type="ChEBI" id="CHEBI:136912"/>
        <dbReference type="ChEBI" id="CHEBI:140656"/>
        <dbReference type="ChEBI" id="CHEBI:140657"/>
        <dbReference type="ChEBI" id="CHEBI:140660"/>
        <dbReference type="EC" id="2.3.1.269"/>
    </reaction>
</comment>
<feature type="transmembrane region" description="Helical" evidence="9">
    <location>
        <begin position="161"/>
        <end position="184"/>
    </location>
</feature>
<evidence type="ECO:0000256" key="7">
    <source>
        <dbReference type="ARBA" id="ARBA00023136"/>
    </source>
</evidence>
<dbReference type="GO" id="GO:0016410">
    <property type="term" value="F:N-acyltransferase activity"/>
    <property type="evidence" value="ECO:0007669"/>
    <property type="project" value="UniProtKB-UniRule"/>
</dbReference>
<dbReference type="PANTHER" id="PTHR38686">
    <property type="entry name" value="APOLIPOPROTEIN N-ACYLTRANSFERASE"/>
    <property type="match status" value="1"/>
</dbReference>
<evidence type="ECO:0000256" key="3">
    <source>
        <dbReference type="ARBA" id="ARBA00022475"/>
    </source>
</evidence>
<dbReference type="Gene3D" id="3.60.110.10">
    <property type="entry name" value="Carbon-nitrogen hydrolase"/>
    <property type="match status" value="1"/>
</dbReference>
<feature type="transmembrane region" description="Helical" evidence="9">
    <location>
        <begin position="20"/>
        <end position="46"/>
    </location>
</feature>
<evidence type="ECO:0000313" key="11">
    <source>
        <dbReference type="EMBL" id="AAZ48260.1"/>
    </source>
</evidence>
<dbReference type="InterPro" id="IPR004563">
    <property type="entry name" value="Apolipo_AcylTrfase"/>
</dbReference>
<dbReference type="PANTHER" id="PTHR38686:SF1">
    <property type="entry name" value="APOLIPOPROTEIN N-ACYLTRANSFERASE"/>
    <property type="match status" value="1"/>
</dbReference>
<name>Q47A71_DECAR</name>
<evidence type="ECO:0000256" key="4">
    <source>
        <dbReference type="ARBA" id="ARBA00022679"/>
    </source>
</evidence>
<dbReference type="InterPro" id="IPR003010">
    <property type="entry name" value="C-N_Hydrolase"/>
</dbReference>
<feature type="transmembrane region" description="Helical" evidence="9">
    <location>
        <begin position="90"/>
        <end position="113"/>
    </location>
</feature>
<dbReference type="NCBIfam" id="TIGR00546">
    <property type="entry name" value="lnt"/>
    <property type="match status" value="1"/>
</dbReference>
<evidence type="ECO:0000256" key="2">
    <source>
        <dbReference type="ARBA" id="ARBA00010065"/>
    </source>
</evidence>
<dbReference type="InterPro" id="IPR036526">
    <property type="entry name" value="C-N_Hydrolase_sf"/>
</dbReference>
<evidence type="ECO:0000256" key="6">
    <source>
        <dbReference type="ARBA" id="ARBA00022989"/>
    </source>
</evidence>
<protein>
    <recommendedName>
        <fullName evidence="9">Apolipoprotein N-acyltransferase</fullName>
        <shortName evidence="9">ALP N-acyltransferase</shortName>
        <ecNumber evidence="9">2.3.1.269</ecNumber>
    </recommendedName>
</protein>
<evidence type="ECO:0000256" key="9">
    <source>
        <dbReference type="HAMAP-Rule" id="MF_01148"/>
    </source>
</evidence>
<accession>Q47A71</accession>
<dbReference type="KEGG" id="dar:Daro_3531"/>
<comment type="subcellular location">
    <subcellularLocation>
        <location evidence="1 9">Cell membrane</location>
        <topology evidence="1 9">Multi-pass membrane protein</topology>
    </subcellularLocation>
</comment>
<dbReference type="UniPathway" id="UPA00666"/>
<feature type="domain" description="CN hydrolase" evidence="10">
    <location>
        <begin position="222"/>
        <end position="456"/>
    </location>
</feature>
<dbReference type="HOGENOM" id="CLU_019563_3_0_4"/>
<proteinExistence type="inferred from homology"/>
<dbReference type="GO" id="GO:0042158">
    <property type="term" value="P:lipoprotein biosynthetic process"/>
    <property type="evidence" value="ECO:0007669"/>
    <property type="project" value="UniProtKB-UniRule"/>
</dbReference>
<dbReference type="EMBL" id="CP000089">
    <property type="protein sequence ID" value="AAZ48260.1"/>
    <property type="molecule type" value="Genomic_DNA"/>
</dbReference>
<evidence type="ECO:0000256" key="1">
    <source>
        <dbReference type="ARBA" id="ARBA00004651"/>
    </source>
</evidence>
<organism evidence="11">
    <name type="scientific">Dechloromonas aromatica (strain RCB)</name>
    <dbReference type="NCBI Taxonomy" id="159087"/>
    <lineage>
        <taxon>Bacteria</taxon>
        <taxon>Pseudomonadati</taxon>
        <taxon>Pseudomonadota</taxon>
        <taxon>Betaproteobacteria</taxon>
        <taxon>Rhodocyclales</taxon>
        <taxon>Azonexaceae</taxon>
        <taxon>Dechloromonas</taxon>
    </lineage>
</organism>
<keyword evidence="6 9" id="KW-1133">Transmembrane helix</keyword>
<keyword evidence="4 9" id="KW-0808">Transferase</keyword>
<evidence type="ECO:0000256" key="8">
    <source>
        <dbReference type="ARBA" id="ARBA00023315"/>
    </source>
</evidence>
<dbReference type="PROSITE" id="PS50263">
    <property type="entry name" value="CN_HYDROLASE"/>
    <property type="match status" value="1"/>
</dbReference>
<evidence type="ECO:0000256" key="5">
    <source>
        <dbReference type="ARBA" id="ARBA00022692"/>
    </source>
</evidence>
<sequence length="487" mass="52837">MLKIRLPERPLHRFGLAALIGAAGVLCFAPFGLFWLAPAIWGALFALLQRAESPRQGLLTGLSFGLGFFLCGVSWVYVSLSIFGGMPWWLAGPAAFLFCTVMALFPMIAGWVFKRWQPGRLWQQALLFAALIAGLDWVKGWIFTGFPWLTVGYSQAPPSPLAGFAPLLGVHGLSLIVALSGALLVRWRLGLPCLAALALLGFGLRQIAWTDPVGEPVRVALIQGNIPQEMKFRPEAFIRTLNLYRELIQANPAQLTLLPETAMPVFIDQLPGDYLDDLKALAQRQGGDLIFGTLTGDGNAYYNSAVSLGASPLQVYSKSHLVPYGEFIPPGFAWFMAYANIPASSFTRGPEKQAPLAVAGQKVAINICYEDVFGNEIIRALPAAGILANLSNTAWFGHSLAQPQHLQIAQMRALETGRPMLRATNTGMTAIVDAHGQVSAALPAFETGVLHGEVRAYTGMTPYGRFGDWVALAMIVAMLLLALKRKY</sequence>
<comment type="pathway">
    <text evidence="9">Protein modification; lipoprotein biosynthesis (N-acyl transfer).</text>
</comment>
<reference evidence="11" key="1">
    <citation type="submission" date="2005-08" db="EMBL/GenBank/DDBJ databases">
        <title>Complete sequence of Dechloromonas aromatica RCB.</title>
        <authorList>
            <person name="Salinero K.K."/>
            <person name="Copeland A."/>
            <person name="Lucas S."/>
            <person name="Lapidus A."/>
            <person name="Barry K."/>
            <person name="Detter J.C."/>
            <person name="Glavina T."/>
            <person name="Hammon N."/>
            <person name="Israni S."/>
            <person name="Pitluck S."/>
            <person name="Di Bartolo G."/>
            <person name="Trong S."/>
            <person name="Schmutz J."/>
            <person name="Larimer F."/>
            <person name="Land M."/>
            <person name="Ivanova N."/>
            <person name="Richardson P."/>
        </authorList>
    </citation>
    <scope>NUCLEOTIDE SEQUENCE</scope>
    <source>
        <strain evidence="11">RCB</strain>
    </source>
</reference>
<keyword evidence="7 9" id="KW-0472">Membrane</keyword>
<dbReference type="GO" id="GO:0005886">
    <property type="term" value="C:plasma membrane"/>
    <property type="evidence" value="ECO:0007669"/>
    <property type="project" value="UniProtKB-SubCell"/>
</dbReference>
<dbReference type="HAMAP" id="MF_01148">
    <property type="entry name" value="Lnt"/>
    <property type="match status" value="1"/>
</dbReference>